<dbReference type="Gene3D" id="3.40.50.150">
    <property type="entry name" value="Vaccinia Virus protein VP39"/>
    <property type="match status" value="1"/>
</dbReference>
<gene>
    <name evidence="7" type="ORF">Enr17x_15980</name>
</gene>
<keyword evidence="2 7" id="KW-0489">Methyltransferase</keyword>
<evidence type="ECO:0000313" key="8">
    <source>
        <dbReference type="Proteomes" id="UP000318313"/>
    </source>
</evidence>
<evidence type="ECO:0000256" key="2">
    <source>
        <dbReference type="ARBA" id="ARBA00022603"/>
    </source>
</evidence>
<evidence type="ECO:0000256" key="5">
    <source>
        <dbReference type="ARBA" id="ARBA00022747"/>
    </source>
</evidence>
<keyword evidence="3" id="KW-0808">Transferase</keyword>
<evidence type="ECO:0000256" key="1">
    <source>
        <dbReference type="ARBA" id="ARBA00011975"/>
    </source>
</evidence>
<proteinExistence type="predicted"/>
<organism evidence="7 8">
    <name type="scientific">Gimesia fumaroli</name>
    <dbReference type="NCBI Taxonomy" id="2527976"/>
    <lineage>
        <taxon>Bacteria</taxon>
        <taxon>Pseudomonadati</taxon>
        <taxon>Planctomycetota</taxon>
        <taxon>Planctomycetia</taxon>
        <taxon>Planctomycetales</taxon>
        <taxon>Planctomycetaceae</taxon>
        <taxon>Gimesia</taxon>
    </lineage>
</organism>
<evidence type="ECO:0000256" key="6">
    <source>
        <dbReference type="ARBA" id="ARBA00047422"/>
    </source>
</evidence>
<keyword evidence="5" id="KW-0680">Restriction system</keyword>
<dbReference type="RefSeq" id="WP_198001013.1">
    <property type="nucleotide sequence ID" value="NZ_CP037452.1"/>
</dbReference>
<dbReference type="PANTHER" id="PTHR10629:SF52">
    <property type="entry name" value="DNA (CYTOSINE-5)-METHYLTRANSFERASE 1"/>
    <property type="match status" value="1"/>
</dbReference>
<dbReference type="InterPro" id="IPR050390">
    <property type="entry name" value="C5-Methyltransferase"/>
</dbReference>
<comment type="catalytic activity">
    <reaction evidence="6">
        <text>a 2'-deoxycytidine in DNA + S-adenosyl-L-methionine = a 5-methyl-2'-deoxycytidine in DNA + S-adenosyl-L-homocysteine + H(+)</text>
        <dbReference type="Rhea" id="RHEA:13681"/>
        <dbReference type="Rhea" id="RHEA-COMP:11369"/>
        <dbReference type="Rhea" id="RHEA-COMP:11370"/>
        <dbReference type="ChEBI" id="CHEBI:15378"/>
        <dbReference type="ChEBI" id="CHEBI:57856"/>
        <dbReference type="ChEBI" id="CHEBI:59789"/>
        <dbReference type="ChEBI" id="CHEBI:85452"/>
        <dbReference type="ChEBI" id="CHEBI:85454"/>
        <dbReference type="EC" id="2.1.1.37"/>
    </reaction>
</comment>
<dbReference type="GO" id="GO:0003677">
    <property type="term" value="F:DNA binding"/>
    <property type="evidence" value="ECO:0007669"/>
    <property type="project" value="TreeGrafter"/>
</dbReference>
<dbReference type="SUPFAM" id="SSF53335">
    <property type="entry name" value="S-adenosyl-L-methionine-dependent methyltransferases"/>
    <property type="match status" value="1"/>
</dbReference>
<dbReference type="Gene3D" id="3.90.120.10">
    <property type="entry name" value="DNA Methylase, subunit A, domain 2"/>
    <property type="match status" value="1"/>
</dbReference>
<dbReference type="PANTHER" id="PTHR10629">
    <property type="entry name" value="CYTOSINE-SPECIFIC METHYLTRANSFERASE"/>
    <property type="match status" value="1"/>
</dbReference>
<dbReference type="EC" id="2.1.1.37" evidence="1"/>
<evidence type="ECO:0000313" key="7">
    <source>
        <dbReference type="EMBL" id="QDV49578.1"/>
    </source>
</evidence>
<dbReference type="InterPro" id="IPR029063">
    <property type="entry name" value="SAM-dependent_MTases_sf"/>
</dbReference>
<dbReference type="Proteomes" id="UP000318313">
    <property type="component" value="Chromosome"/>
</dbReference>
<dbReference type="InterPro" id="IPR001525">
    <property type="entry name" value="C5_MeTfrase"/>
</dbReference>
<accession>A0A518I8Y2</accession>
<evidence type="ECO:0000256" key="4">
    <source>
        <dbReference type="ARBA" id="ARBA00022691"/>
    </source>
</evidence>
<dbReference type="KEGG" id="gfm:Enr17x_15980"/>
<keyword evidence="4" id="KW-0949">S-adenosyl-L-methionine</keyword>
<dbReference type="GO" id="GO:0044027">
    <property type="term" value="P:negative regulation of gene expression via chromosomal CpG island methylation"/>
    <property type="evidence" value="ECO:0007669"/>
    <property type="project" value="TreeGrafter"/>
</dbReference>
<dbReference type="GO" id="GO:0003886">
    <property type="term" value="F:DNA (cytosine-5-)-methyltransferase activity"/>
    <property type="evidence" value="ECO:0007669"/>
    <property type="project" value="UniProtKB-EC"/>
</dbReference>
<dbReference type="GO" id="GO:0009307">
    <property type="term" value="P:DNA restriction-modification system"/>
    <property type="evidence" value="ECO:0007669"/>
    <property type="project" value="UniProtKB-KW"/>
</dbReference>
<dbReference type="AlphaFoldDB" id="A0A518I8Y2"/>
<name>A0A518I8Y2_9PLAN</name>
<sequence length="645" mass="71474">MITKTKSKKVKARQKFIWFVNPFDIELPDDGIFVDGFAGGGGASTGIAKAIGRSPHIAINHDRDSISMHIENHPDSRHYCEDIYRVDPEEVCEGKPVKGAWFSPDCTHHSKARGSKPKEKKIRALSWVVLHWMARVRPAVVFMENVEEITKWGPLAENDTAIKEREGEHFNAFVGAMQDGCDPAAEIIEEMQENLGEEDTAACLAGLGYQVEWRELVASDYGAPTTRKRLFLVARCDGKPIVWPSITHASPKVIRNELRENRVCNLKKWIPVADVIDWTQPWPSIFDTREQIMEKYNLPAVRPLAENTQKRIAEGIRRFVIETDEPFIINVNHTSDQFRGQSIYEPLPTVTGKNGFAVVAPYLTSYYGPKSINGHRGRSILEPMATQTSENRHALVAPSLVQVGYGERSGQRPRCLDIQKPLGTVVGSGKHAVVGAFISRMYGQGVGTACTSPLGTTTSENKSALVAAFITKHFGGMVGVPASHPFPTITARGTQNMLTAVTMIKNNHGGKQAFDVNEPLRTVMAQGQHHAAVGCHLKEVRAFMFKYYGSGGQWNDLRDPAPTITAKDRLALGLVSINRSLWQIDDILMRMLTPRELFKAQGFPPDYKIDYGYDGRKLSKAAKVARCGNSVSPHPAEALVRANLT</sequence>
<reference evidence="7 8" key="1">
    <citation type="submission" date="2019-03" db="EMBL/GenBank/DDBJ databases">
        <title>Deep-cultivation of Planctomycetes and their phenomic and genomic characterization uncovers novel biology.</title>
        <authorList>
            <person name="Wiegand S."/>
            <person name="Jogler M."/>
            <person name="Boedeker C."/>
            <person name="Pinto D."/>
            <person name="Vollmers J."/>
            <person name="Rivas-Marin E."/>
            <person name="Kohn T."/>
            <person name="Peeters S.H."/>
            <person name="Heuer A."/>
            <person name="Rast P."/>
            <person name="Oberbeckmann S."/>
            <person name="Bunk B."/>
            <person name="Jeske O."/>
            <person name="Meyerdierks A."/>
            <person name="Storesund J.E."/>
            <person name="Kallscheuer N."/>
            <person name="Luecker S."/>
            <person name="Lage O.M."/>
            <person name="Pohl T."/>
            <person name="Merkel B.J."/>
            <person name="Hornburger P."/>
            <person name="Mueller R.-W."/>
            <person name="Bruemmer F."/>
            <person name="Labrenz M."/>
            <person name="Spormann A.M."/>
            <person name="Op den Camp H."/>
            <person name="Overmann J."/>
            <person name="Amann R."/>
            <person name="Jetten M.S.M."/>
            <person name="Mascher T."/>
            <person name="Medema M.H."/>
            <person name="Devos D.P."/>
            <person name="Kaster A.-K."/>
            <person name="Ovreas L."/>
            <person name="Rohde M."/>
            <person name="Galperin M.Y."/>
            <person name="Jogler C."/>
        </authorList>
    </citation>
    <scope>NUCLEOTIDE SEQUENCE [LARGE SCALE GENOMIC DNA]</scope>
    <source>
        <strain evidence="7 8">Enr17</strain>
    </source>
</reference>
<dbReference type="REBASE" id="355770">
    <property type="entry name" value="M.PbaEnr17ORF15980P"/>
</dbReference>
<evidence type="ECO:0000256" key="3">
    <source>
        <dbReference type="ARBA" id="ARBA00022679"/>
    </source>
</evidence>
<dbReference type="EMBL" id="CP037452">
    <property type="protein sequence ID" value="QDV49578.1"/>
    <property type="molecule type" value="Genomic_DNA"/>
</dbReference>
<protein>
    <recommendedName>
        <fullName evidence="1">DNA (cytosine-5-)-methyltransferase</fullName>
        <ecNumber evidence="1">2.1.1.37</ecNumber>
    </recommendedName>
</protein>
<keyword evidence="8" id="KW-1185">Reference proteome</keyword>
<dbReference type="GO" id="GO:0032259">
    <property type="term" value="P:methylation"/>
    <property type="evidence" value="ECO:0007669"/>
    <property type="project" value="UniProtKB-KW"/>
</dbReference>
<dbReference type="Pfam" id="PF00145">
    <property type="entry name" value="DNA_methylase"/>
    <property type="match status" value="3"/>
</dbReference>